<dbReference type="RefSeq" id="WP_188963848.1">
    <property type="nucleotide sequence ID" value="NZ_BMOE01000010.1"/>
</dbReference>
<sequence length="73" mass="7651">MSEDKAGNLLDAAKAKINEGADRLRAAGHEVASHVGNNPAENAADKAKALEDRAKAEAHNAEADHHANEAKKD</sequence>
<proteinExistence type="predicted"/>
<protein>
    <submittedName>
        <fullName evidence="2">Uncharacterized protein</fullName>
    </submittedName>
</protein>
<organism evidence="2 3">
    <name type="scientific">Deinococcus aquiradiocola</name>
    <dbReference type="NCBI Taxonomy" id="393059"/>
    <lineage>
        <taxon>Bacteria</taxon>
        <taxon>Thermotogati</taxon>
        <taxon>Deinococcota</taxon>
        <taxon>Deinococci</taxon>
        <taxon>Deinococcales</taxon>
        <taxon>Deinococcaceae</taxon>
        <taxon>Deinococcus</taxon>
    </lineage>
</organism>
<dbReference type="AlphaFoldDB" id="A0A917PJG6"/>
<evidence type="ECO:0000313" key="2">
    <source>
        <dbReference type="EMBL" id="GGJ81841.1"/>
    </source>
</evidence>
<dbReference type="EMBL" id="BMOE01000010">
    <property type="protein sequence ID" value="GGJ81841.1"/>
    <property type="molecule type" value="Genomic_DNA"/>
</dbReference>
<accession>A0A917PJG6</accession>
<feature type="region of interest" description="Disordered" evidence="1">
    <location>
        <begin position="31"/>
        <end position="73"/>
    </location>
</feature>
<keyword evidence="3" id="KW-1185">Reference proteome</keyword>
<reference evidence="2" key="1">
    <citation type="journal article" date="2014" name="Int. J. Syst. Evol. Microbiol.">
        <title>Complete genome sequence of Corynebacterium casei LMG S-19264T (=DSM 44701T), isolated from a smear-ripened cheese.</title>
        <authorList>
            <consortium name="US DOE Joint Genome Institute (JGI-PGF)"/>
            <person name="Walter F."/>
            <person name="Albersmeier A."/>
            <person name="Kalinowski J."/>
            <person name="Ruckert C."/>
        </authorList>
    </citation>
    <scope>NUCLEOTIDE SEQUENCE</scope>
    <source>
        <strain evidence="2">JCM 14371</strain>
    </source>
</reference>
<evidence type="ECO:0000256" key="1">
    <source>
        <dbReference type="SAM" id="MobiDB-lite"/>
    </source>
</evidence>
<evidence type="ECO:0000313" key="3">
    <source>
        <dbReference type="Proteomes" id="UP000635726"/>
    </source>
</evidence>
<comment type="caution">
    <text evidence="2">The sequence shown here is derived from an EMBL/GenBank/DDBJ whole genome shotgun (WGS) entry which is preliminary data.</text>
</comment>
<feature type="compositionally biased region" description="Basic and acidic residues" evidence="1">
    <location>
        <begin position="43"/>
        <end position="73"/>
    </location>
</feature>
<name>A0A917PJG6_9DEIO</name>
<dbReference type="Proteomes" id="UP000635726">
    <property type="component" value="Unassembled WGS sequence"/>
</dbReference>
<gene>
    <name evidence="2" type="ORF">GCM10008939_27250</name>
</gene>
<reference evidence="2" key="2">
    <citation type="submission" date="2020-09" db="EMBL/GenBank/DDBJ databases">
        <authorList>
            <person name="Sun Q."/>
            <person name="Ohkuma M."/>
        </authorList>
    </citation>
    <scope>NUCLEOTIDE SEQUENCE</scope>
    <source>
        <strain evidence="2">JCM 14371</strain>
    </source>
</reference>